<dbReference type="AlphaFoldDB" id="A0AA35RYB3"/>
<feature type="domain" description="PH" evidence="2">
    <location>
        <begin position="16"/>
        <end position="120"/>
    </location>
</feature>
<reference evidence="3" key="1">
    <citation type="submission" date="2023-03" db="EMBL/GenBank/DDBJ databases">
        <authorList>
            <person name="Steffen K."/>
            <person name="Cardenas P."/>
        </authorList>
    </citation>
    <scope>NUCLEOTIDE SEQUENCE</scope>
</reference>
<dbReference type="PANTHER" id="PTHR22902">
    <property type="entry name" value="SESQUIPEDALIAN"/>
    <property type="match status" value="1"/>
</dbReference>
<dbReference type="GO" id="GO:0005769">
    <property type="term" value="C:early endosome"/>
    <property type="evidence" value="ECO:0007669"/>
    <property type="project" value="TreeGrafter"/>
</dbReference>
<dbReference type="Pfam" id="PF00169">
    <property type="entry name" value="PH"/>
    <property type="match status" value="1"/>
</dbReference>
<keyword evidence="4" id="KW-1185">Reference proteome</keyword>
<accession>A0AA35RYB3</accession>
<name>A0AA35RYB3_GEOBA</name>
<dbReference type="InterPro" id="IPR001849">
    <property type="entry name" value="PH_domain"/>
</dbReference>
<comment type="caution">
    <text evidence="3">The sequence shown here is derived from an EMBL/GenBank/DDBJ whole genome shotgun (WGS) entry which is preliminary data.</text>
</comment>
<dbReference type="GO" id="GO:0005802">
    <property type="term" value="C:trans-Golgi network"/>
    <property type="evidence" value="ECO:0007669"/>
    <property type="project" value="TreeGrafter"/>
</dbReference>
<dbReference type="Gene3D" id="2.30.29.30">
    <property type="entry name" value="Pleckstrin-homology domain (PH domain)/Phosphotyrosine-binding domain (PTB)"/>
    <property type="match status" value="1"/>
</dbReference>
<dbReference type="SUPFAM" id="SSF50729">
    <property type="entry name" value="PH domain-like"/>
    <property type="match status" value="1"/>
</dbReference>
<dbReference type="PANTHER" id="PTHR22902:SF27">
    <property type="entry name" value="PLECKSTRIN HOMOLOGY DOMAIN-CONTAINING FAMILY A MEMBER 3"/>
    <property type="match status" value="1"/>
</dbReference>
<evidence type="ECO:0000313" key="3">
    <source>
        <dbReference type="EMBL" id="CAI8019949.1"/>
    </source>
</evidence>
<keyword evidence="1" id="KW-0597">Phosphoprotein</keyword>
<dbReference type="SMART" id="SM00233">
    <property type="entry name" value="PH"/>
    <property type="match status" value="1"/>
</dbReference>
<dbReference type="InterPro" id="IPR011993">
    <property type="entry name" value="PH-like_dom_sf"/>
</dbReference>
<sequence length="175" mass="19872">MRFNDKELGAWASVFSPDKEGLLEKKGAGRGQGYKQRWFRLKGNLLFYFKVDELGGWESCGEPVGVIVLERCRVERIHHDTRPYSFVLAFENDDSRTYVLSAFSQPELDSWILAVRMSSYEGLKAMYYELTNKINTLTGKVVMQLLVSTAWPASLSVRTATDLGESWPFPVTVSS</sequence>
<dbReference type="Proteomes" id="UP001174909">
    <property type="component" value="Unassembled WGS sequence"/>
</dbReference>
<dbReference type="InterPro" id="IPR045188">
    <property type="entry name" value="Boi1/Boi2-like"/>
</dbReference>
<gene>
    <name evidence="3" type="ORF">GBAR_LOCUS11946</name>
</gene>
<evidence type="ECO:0000313" key="4">
    <source>
        <dbReference type="Proteomes" id="UP001174909"/>
    </source>
</evidence>
<dbReference type="GO" id="GO:0005829">
    <property type="term" value="C:cytosol"/>
    <property type="evidence" value="ECO:0007669"/>
    <property type="project" value="GOC"/>
</dbReference>
<dbReference type="EMBL" id="CASHTH010001789">
    <property type="protein sequence ID" value="CAI8019949.1"/>
    <property type="molecule type" value="Genomic_DNA"/>
</dbReference>
<dbReference type="GO" id="GO:0001881">
    <property type="term" value="P:receptor recycling"/>
    <property type="evidence" value="ECO:0007669"/>
    <property type="project" value="TreeGrafter"/>
</dbReference>
<proteinExistence type="predicted"/>
<evidence type="ECO:0000259" key="2">
    <source>
        <dbReference type="PROSITE" id="PS50003"/>
    </source>
</evidence>
<dbReference type="GO" id="GO:0007032">
    <property type="term" value="P:endosome organization"/>
    <property type="evidence" value="ECO:0007669"/>
    <property type="project" value="TreeGrafter"/>
</dbReference>
<organism evidence="3 4">
    <name type="scientific">Geodia barretti</name>
    <name type="common">Barrett's horny sponge</name>
    <dbReference type="NCBI Taxonomy" id="519541"/>
    <lineage>
        <taxon>Eukaryota</taxon>
        <taxon>Metazoa</taxon>
        <taxon>Porifera</taxon>
        <taxon>Demospongiae</taxon>
        <taxon>Heteroscleromorpha</taxon>
        <taxon>Tetractinellida</taxon>
        <taxon>Astrophorina</taxon>
        <taxon>Geodiidae</taxon>
        <taxon>Geodia</taxon>
    </lineage>
</organism>
<protein>
    <submittedName>
        <fullName evidence="3">Sesquipedalian-1</fullName>
    </submittedName>
</protein>
<evidence type="ECO:0000256" key="1">
    <source>
        <dbReference type="ARBA" id="ARBA00022553"/>
    </source>
</evidence>
<dbReference type="PROSITE" id="PS50003">
    <property type="entry name" value="PH_DOMAIN"/>
    <property type="match status" value="1"/>
</dbReference>
<dbReference type="GO" id="GO:0042147">
    <property type="term" value="P:retrograde transport, endosome to Golgi"/>
    <property type="evidence" value="ECO:0007669"/>
    <property type="project" value="TreeGrafter"/>
</dbReference>
<dbReference type="GO" id="GO:0055037">
    <property type="term" value="C:recycling endosome"/>
    <property type="evidence" value="ECO:0007669"/>
    <property type="project" value="TreeGrafter"/>
</dbReference>